<name>A0A8S5LIU1_9CAUD</name>
<dbReference type="InterPro" id="IPR052042">
    <property type="entry name" value="Tail_sheath_structural"/>
</dbReference>
<dbReference type="PANTHER" id="PTHR35861">
    <property type="match status" value="1"/>
</dbReference>
<reference evidence="1" key="1">
    <citation type="journal article" date="2021" name="Proc. Natl. Acad. Sci. U.S.A.">
        <title>A Catalog of Tens of Thousands of Viruses from Human Metagenomes Reveals Hidden Associations with Chronic Diseases.</title>
        <authorList>
            <person name="Tisza M.J."/>
            <person name="Buck C.B."/>
        </authorList>
    </citation>
    <scope>NUCLEOTIDE SEQUENCE</scope>
    <source>
        <strain evidence="1">CtFWA4</strain>
    </source>
</reference>
<evidence type="ECO:0000313" key="1">
    <source>
        <dbReference type="EMBL" id="DAD69926.1"/>
    </source>
</evidence>
<accession>A0A8S5LIU1</accession>
<sequence>MKHGVYVREQKTSVSTPVVAESGVPFVVGTAPVHSAESPAALFTPVLCTDWEDAVKKLGYSDDWKTYTICEVMYSHFKLFQRQPIIFCNVLDPSTNKEAVAGAEVTLSGKQAKLPFDAILSSLVVKTASSSESPLVKDTDYAAYYSDGNLIVETIEDGAAKDATKLFISYDKVKTTEIGDDDIVKGIEAIDLCMATVSITPDLIIAPGWSHTSTVQAVMAAKAEVINGILGAKSICDIDCSASGARSYDAVAAKKSATNLIDPAQIAVWPQVKLGSKQFHLSTQLAGLMAKVDSGNDGVPYESPSNKALQCDGACLEDGTDVTLTLEQANILNANGICTALKFMNGFVAWGNYTACYPSNTDIKDYFIPISRMFKWVGNSLIKTFWSKTDSPMNRRLLDNIKDSANNWLAGLVGSEYLLGARVEILDSENPMTDLMAGIVRIHIYMTPPSPAQEIDFVLEYDTDYVQSALA</sequence>
<proteinExistence type="predicted"/>
<organism evidence="1">
    <name type="scientific">Caudovirales sp. ctFWA4</name>
    <dbReference type="NCBI Taxonomy" id="2827628"/>
    <lineage>
        <taxon>Viruses</taxon>
        <taxon>Duplodnaviria</taxon>
        <taxon>Heunggongvirae</taxon>
        <taxon>Uroviricota</taxon>
        <taxon>Caudoviricetes</taxon>
    </lineage>
</organism>
<dbReference type="PANTHER" id="PTHR35861:SF2">
    <property type="entry name" value="FELS-2 PROPHAGE PROTEIN"/>
    <property type="match status" value="1"/>
</dbReference>
<protein>
    <submittedName>
        <fullName evidence="1">Tail sheath tube</fullName>
    </submittedName>
</protein>
<dbReference type="EMBL" id="BK015858">
    <property type="protein sequence ID" value="DAD69926.1"/>
    <property type="molecule type" value="Genomic_DNA"/>
</dbReference>